<evidence type="ECO:0000256" key="9">
    <source>
        <dbReference type="SAM" id="Phobius"/>
    </source>
</evidence>
<dbReference type="InterPro" id="IPR050330">
    <property type="entry name" value="Bact_OuterMem_StrucFunc"/>
</dbReference>
<dbReference type="InterPro" id="IPR006665">
    <property type="entry name" value="OmpA-like"/>
</dbReference>
<dbReference type="SUPFAM" id="SSF103088">
    <property type="entry name" value="OmpA-like"/>
    <property type="match status" value="1"/>
</dbReference>
<reference evidence="11 12" key="1">
    <citation type="journal article" date="2018" name="Arch. Microbiol.">
        <title>New insights into the metabolic potential of the phototrophic purple bacterium Rhodopila globiformis DSM 161(T) from its draft genome sequence and evidence for a vanadium-dependent nitrogenase.</title>
        <authorList>
            <person name="Imhoff J.F."/>
            <person name="Rahn T."/>
            <person name="Kunzel S."/>
            <person name="Neulinger S.C."/>
        </authorList>
    </citation>
    <scope>NUCLEOTIDE SEQUENCE [LARGE SCALE GENOMIC DNA]</scope>
    <source>
        <strain evidence="11 12">DSM 161</strain>
    </source>
</reference>
<dbReference type="Proteomes" id="UP000239724">
    <property type="component" value="Unassembled WGS sequence"/>
</dbReference>
<feature type="region of interest" description="Disordered" evidence="8">
    <location>
        <begin position="155"/>
        <end position="193"/>
    </location>
</feature>
<evidence type="ECO:0000256" key="2">
    <source>
        <dbReference type="ARBA" id="ARBA00008914"/>
    </source>
</evidence>
<dbReference type="EMBL" id="NHRY01000260">
    <property type="protein sequence ID" value="PPQ27364.1"/>
    <property type="molecule type" value="Genomic_DNA"/>
</dbReference>
<sequence length="375" mass="39985">MAGKRDKKGSGSGIVIRREEIVEGGHHGGAWKVAYADFVTAMMAFFLLMWLLNATTEEQRRGLADYFSPANLMSHASSGTGEPFGGHTPFDKGEMVSDRGAVQVVQGAQPVVERTKDGNDRVITDYHPSYTGDGVGQKPAAEDLAAEDLAAEDGAARMAGSAAQRQAADQPASPAGQPDGAADRRYQTPAEQEAERERLEKAAFEQAAQQIRDAVRSDPALAVLAKQLAIDMTPEGLRIQIMDEVKLPMFPTGSSAPNERARLLLQKIVPVLLKLSQPISIAGHTDAAPFPGPDRTNWELSAERANATRRLLVDDGLPESRIRSVTGLADREPLLPNDPLAAANRRIAILVLRQMPQAAAPEAPAATAGTQPAGP</sequence>
<evidence type="ECO:0000259" key="10">
    <source>
        <dbReference type="PROSITE" id="PS51123"/>
    </source>
</evidence>
<dbReference type="OrthoDB" id="7170686at2"/>
<dbReference type="PROSITE" id="PS51123">
    <property type="entry name" value="OMPA_2"/>
    <property type="match status" value="1"/>
</dbReference>
<proteinExistence type="inferred from homology"/>
<keyword evidence="6 7" id="KW-0472">Membrane</keyword>
<keyword evidence="3" id="KW-1003">Cell membrane</keyword>
<feature type="compositionally biased region" description="Basic and acidic residues" evidence="8">
    <location>
        <begin position="114"/>
        <end position="124"/>
    </location>
</feature>
<dbReference type="PANTHER" id="PTHR30329">
    <property type="entry name" value="STATOR ELEMENT OF FLAGELLAR MOTOR COMPLEX"/>
    <property type="match status" value="1"/>
</dbReference>
<dbReference type="InterPro" id="IPR025713">
    <property type="entry name" value="MotB-like_N_dom"/>
</dbReference>
<evidence type="ECO:0000256" key="6">
    <source>
        <dbReference type="ARBA" id="ARBA00023136"/>
    </source>
</evidence>
<protein>
    <recommendedName>
        <fullName evidence="10">OmpA-like domain-containing protein</fullName>
    </recommendedName>
</protein>
<gene>
    <name evidence="11" type="ORF">CCS01_27850</name>
</gene>
<comment type="similarity">
    <text evidence="2">Belongs to the MotB family.</text>
</comment>
<evidence type="ECO:0000256" key="1">
    <source>
        <dbReference type="ARBA" id="ARBA00004162"/>
    </source>
</evidence>
<keyword evidence="12" id="KW-1185">Reference proteome</keyword>
<comment type="caution">
    <text evidence="11">The sequence shown here is derived from an EMBL/GenBank/DDBJ whole genome shotgun (WGS) entry which is preliminary data.</text>
</comment>
<evidence type="ECO:0000256" key="7">
    <source>
        <dbReference type="PROSITE-ProRule" id="PRU00473"/>
    </source>
</evidence>
<evidence type="ECO:0000256" key="4">
    <source>
        <dbReference type="ARBA" id="ARBA00022692"/>
    </source>
</evidence>
<dbReference type="Pfam" id="PF13677">
    <property type="entry name" value="MotB_plug"/>
    <property type="match status" value="1"/>
</dbReference>
<dbReference type="AlphaFoldDB" id="A0A2S6MYB4"/>
<keyword evidence="5 9" id="KW-1133">Transmembrane helix</keyword>
<name>A0A2S6MYB4_RHOGL</name>
<evidence type="ECO:0000256" key="8">
    <source>
        <dbReference type="SAM" id="MobiDB-lite"/>
    </source>
</evidence>
<evidence type="ECO:0000256" key="3">
    <source>
        <dbReference type="ARBA" id="ARBA00022475"/>
    </source>
</evidence>
<dbReference type="Gene3D" id="3.30.1330.60">
    <property type="entry name" value="OmpA-like domain"/>
    <property type="match status" value="1"/>
</dbReference>
<dbReference type="InterPro" id="IPR036737">
    <property type="entry name" value="OmpA-like_sf"/>
</dbReference>
<evidence type="ECO:0000313" key="12">
    <source>
        <dbReference type="Proteomes" id="UP000239724"/>
    </source>
</evidence>
<feature type="domain" description="OmpA-like" evidence="10">
    <location>
        <begin position="237"/>
        <end position="355"/>
    </location>
</feature>
<dbReference type="CDD" id="cd07185">
    <property type="entry name" value="OmpA_C-like"/>
    <property type="match status" value="1"/>
</dbReference>
<evidence type="ECO:0000256" key="5">
    <source>
        <dbReference type="ARBA" id="ARBA00022989"/>
    </source>
</evidence>
<feature type="transmembrane region" description="Helical" evidence="9">
    <location>
        <begin position="33"/>
        <end position="52"/>
    </location>
</feature>
<organism evidence="11 12">
    <name type="scientific">Rhodopila globiformis</name>
    <name type="common">Rhodopseudomonas globiformis</name>
    <dbReference type="NCBI Taxonomy" id="1071"/>
    <lineage>
        <taxon>Bacteria</taxon>
        <taxon>Pseudomonadati</taxon>
        <taxon>Pseudomonadota</taxon>
        <taxon>Alphaproteobacteria</taxon>
        <taxon>Acetobacterales</taxon>
        <taxon>Acetobacteraceae</taxon>
        <taxon>Rhodopila</taxon>
    </lineage>
</organism>
<feature type="region of interest" description="Disordered" evidence="8">
    <location>
        <begin position="114"/>
        <end position="138"/>
    </location>
</feature>
<dbReference type="Pfam" id="PF00691">
    <property type="entry name" value="OmpA"/>
    <property type="match status" value="1"/>
</dbReference>
<keyword evidence="4 9" id="KW-0812">Transmembrane</keyword>
<dbReference type="GO" id="GO:0005886">
    <property type="term" value="C:plasma membrane"/>
    <property type="evidence" value="ECO:0007669"/>
    <property type="project" value="UniProtKB-SubCell"/>
</dbReference>
<comment type="subcellular location">
    <subcellularLocation>
        <location evidence="1">Cell membrane</location>
        <topology evidence="1">Single-pass membrane protein</topology>
    </subcellularLocation>
</comment>
<accession>A0A2S6MYB4</accession>
<dbReference type="PANTHER" id="PTHR30329:SF21">
    <property type="entry name" value="LIPOPROTEIN YIAD-RELATED"/>
    <property type="match status" value="1"/>
</dbReference>
<dbReference type="RefSeq" id="WP_104522094.1">
    <property type="nucleotide sequence ID" value="NZ_NHRY01000260.1"/>
</dbReference>
<evidence type="ECO:0000313" key="11">
    <source>
        <dbReference type="EMBL" id="PPQ27364.1"/>
    </source>
</evidence>